<evidence type="ECO:0000256" key="6">
    <source>
        <dbReference type="ARBA" id="ARBA00023288"/>
    </source>
</evidence>
<feature type="domain" description="EF-hand" evidence="7">
    <location>
        <begin position="151"/>
        <end position="186"/>
    </location>
</feature>
<dbReference type="VEuPathDB" id="TriTrypDB:TcIL3000_10_10750"/>
<evidence type="ECO:0000256" key="5">
    <source>
        <dbReference type="ARBA" id="ARBA00022837"/>
    </source>
</evidence>
<dbReference type="InterPro" id="IPR011992">
    <property type="entry name" value="EF-hand-dom_pair"/>
</dbReference>
<reference evidence="8" key="1">
    <citation type="journal article" date="2012" name="Proc. Natl. Acad. Sci. U.S.A.">
        <title>Antigenic diversity is generated by distinct evolutionary mechanisms in African trypanosome species.</title>
        <authorList>
            <person name="Jackson A.P."/>
            <person name="Berry A."/>
            <person name="Aslett M."/>
            <person name="Allison H.C."/>
            <person name="Burton P."/>
            <person name="Vavrova-Anderson J."/>
            <person name="Brown R."/>
            <person name="Browne H."/>
            <person name="Corton N."/>
            <person name="Hauser H."/>
            <person name="Gamble J."/>
            <person name="Gilderthorp R."/>
            <person name="Marcello L."/>
            <person name="McQuillan J."/>
            <person name="Otto T.D."/>
            <person name="Quail M.A."/>
            <person name="Sanders M.J."/>
            <person name="van Tonder A."/>
            <person name="Ginger M.L."/>
            <person name="Field M.C."/>
            <person name="Barry J.D."/>
            <person name="Hertz-Fowler C."/>
            <person name="Berriman M."/>
        </authorList>
    </citation>
    <scope>NUCLEOTIDE SEQUENCE</scope>
    <source>
        <strain evidence="8">IL3000</strain>
    </source>
</reference>
<evidence type="ECO:0000256" key="3">
    <source>
        <dbReference type="ARBA" id="ARBA00022723"/>
    </source>
</evidence>
<dbReference type="PROSITE" id="PS50222">
    <property type="entry name" value="EF_HAND_2"/>
    <property type="match status" value="1"/>
</dbReference>
<proteinExistence type="inferred from homology"/>
<dbReference type="AlphaFoldDB" id="G0UY29"/>
<keyword evidence="6" id="KW-0449">Lipoprotein</keyword>
<dbReference type="InterPro" id="IPR028846">
    <property type="entry name" value="Recoverin"/>
</dbReference>
<keyword evidence="2" id="KW-0519">Myristate</keyword>
<evidence type="ECO:0000259" key="7">
    <source>
        <dbReference type="PROSITE" id="PS50222"/>
    </source>
</evidence>
<keyword evidence="4" id="KW-0677">Repeat</keyword>
<gene>
    <name evidence="8" type="ORF">TCIL3000_10_10750</name>
</gene>
<dbReference type="EMBL" id="HE575323">
    <property type="protein sequence ID" value="CCC94296.1"/>
    <property type="molecule type" value="Genomic_DNA"/>
</dbReference>
<evidence type="ECO:0000256" key="4">
    <source>
        <dbReference type="ARBA" id="ARBA00022737"/>
    </source>
</evidence>
<dbReference type="Pfam" id="PF13833">
    <property type="entry name" value="EF-hand_8"/>
    <property type="match status" value="1"/>
</dbReference>
<sequence length="278" mass="31986">MLLAFITAVGRFGPHIACVCLAPSLLISPTGTKFVWSSVFGLLLRQGARVIFHIVAKWLLESTMGYTFSRAQMEDYKELVKGRFSDGAIEFLFFKFHRAAPSGIMTPVEFKHYIETTGVFKTYKHTHSRASVHHSIRNSIEQGDEWRETVSDSEMYQHLFRGYDRDRDGVISFSEFLLYHLAVIYSTEELFVVVFNAYDADQDGLLSMNDIVNTITAATKYVGDCDIDDPEVRRVINEEAQRLLMFLDVRKDGHIRPEDMRLITQKHPEVLEKMKNLM</sequence>
<dbReference type="Pfam" id="PF13202">
    <property type="entry name" value="EF-hand_5"/>
    <property type="match status" value="1"/>
</dbReference>
<evidence type="ECO:0000256" key="2">
    <source>
        <dbReference type="ARBA" id="ARBA00022707"/>
    </source>
</evidence>
<dbReference type="InterPro" id="IPR002048">
    <property type="entry name" value="EF_hand_dom"/>
</dbReference>
<organism evidence="8">
    <name type="scientific">Trypanosoma congolense (strain IL3000)</name>
    <dbReference type="NCBI Taxonomy" id="1068625"/>
    <lineage>
        <taxon>Eukaryota</taxon>
        <taxon>Discoba</taxon>
        <taxon>Euglenozoa</taxon>
        <taxon>Kinetoplastea</taxon>
        <taxon>Metakinetoplastina</taxon>
        <taxon>Trypanosomatida</taxon>
        <taxon>Trypanosomatidae</taxon>
        <taxon>Trypanosoma</taxon>
        <taxon>Nannomonas</taxon>
    </lineage>
</organism>
<dbReference type="PROSITE" id="PS00018">
    <property type="entry name" value="EF_HAND_1"/>
    <property type="match status" value="2"/>
</dbReference>
<accession>G0UY29</accession>
<dbReference type="GO" id="GO:0005509">
    <property type="term" value="F:calcium ion binding"/>
    <property type="evidence" value="ECO:0007669"/>
    <property type="project" value="InterPro"/>
</dbReference>
<dbReference type="PANTHER" id="PTHR23055:SF178">
    <property type="entry name" value="NEUROCALCIN HOMOLOG"/>
    <property type="match status" value="1"/>
</dbReference>
<dbReference type="Gene3D" id="1.10.238.10">
    <property type="entry name" value="EF-hand"/>
    <property type="match status" value="2"/>
</dbReference>
<dbReference type="PANTHER" id="PTHR23055">
    <property type="entry name" value="CALCIUM BINDING PROTEINS"/>
    <property type="match status" value="1"/>
</dbReference>
<comment type="similarity">
    <text evidence="1">Belongs to the recoverin family.</text>
</comment>
<keyword evidence="3" id="KW-0479">Metal-binding</keyword>
<keyword evidence="5" id="KW-0106">Calcium</keyword>
<protein>
    <submittedName>
        <fullName evidence="8">Uncharacterized protein TCIL3000_10_10750</fullName>
    </submittedName>
</protein>
<dbReference type="SUPFAM" id="SSF47473">
    <property type="entry name" value="EF-hand"/>
    <property type="match status" value="1"/>
</dbReference>
<dbReference type="FunFam" id="1.10.238.10:FF:000604">
    <property type="entry name" value="EF-hand domain pair/EF-hand domain/EF hand, putative"/>
    <property type="match status" value="1"/>
</dbReference>
<evidence type="ECO:0000256" key="1">
    <source>
        <dbReference type="ARBA" id="ARBA00006049"/>
    </source>
</evidence>
<dbReference type="InterPro" id="IPR018247">
    <property type="entry name" value="EF_Hand_1_Ca_BS"/>
</dbReference>
<evidence type="ECO:0000313" key="8">
    <source>
        <dbReference type="EMBL" id="CCC94296.1"/>
    </source>
</evidence>
<name>G0UY29_TRYCI</name>